<evidence type="ECO:0000256" key="1">
    <source>
        <dbReference type="ARBA" id="ARBA00022574"/>
    </source>
</evidence>
<dbReference type="InterPro" id="IPR008271">
    <property type="entry name" value="Ser/Thr_kinase_AS"/>
</dbReference>
<evidence type="ECO:0000256" key="9">
    <source>
        <dbReference type="SAM" id="Phobius"/>
    </source>
</evidence>
<keyword evidence="11" id="KW-0418">Kinase</keyword>
<feature type="repeat" description="WD" evidence="5">
    <location>
        <begin position="781"/>
        <end position="822"/>
    </location>
</feature>
<dbReference type="SMART" id="SM00320">
    <property type="entry name" value="WD40"/>
    <property type="match status" value="12"/>
</dbReference>
<dbReference type="InterPro" id="IPR000719">
    <property type="entry name" value="Prot_kinase_dom"/>
</dbReference>
<evidence type="ECO:0000256" key="4">
    <source>
        <dbReference type="ARBA" id="ARBA00022840"/>
    </source>
</evidence>
<dbReference type="Gene3D" id="2.130.10.10">
    <property type="entry name" value="YVTN repeat-like/Quinoprotein amine dehydrogenase"/>
    <property type="match status" value="4"/>
</dbReference>
<dbReference type="Pfam" id="PF00069">
    <property type="entry name" value="Pkinase"/>
    <property type="match status" value="1"/>
</dbReference>
<evidence type="ECO:0000256" key="5">
    <source>
        <dbReference type="PROSITE-ProRule" id="PRU00221"/>
    </source>
</evidence>
<keyword evidence="9" id="KW-1133">Transmembrane helix</keyword>
<feature type="repeat" description="WD" evidence="5">
    <location>
        <begin position="559"/>
        <end position="600"/>
    </location>
</feature>
<evidence type="ECO:0000313" key="11">
    <source>
        <dbReference type="EMBL" id="QDV41373.1"/>
    </source>
</evidence>
<evidence type="ECO:0000256" key="8">
    <source>
        <dbReference type="SAM" id="MobiDB-lite"/>
    </source>
</evidence>
<keyword evidence="7" id="KW-0175">Coiled coil</keyword>
<dbReference type="InterPro" id="IPR017441">
    <property type="entry name" value="Protein_kinase_ATP_BS"/>
</dbReference>
<dbReference type="PROSITE" id="PS00107">
    <property type="entry name" value="PROTEIN_KINASE_ATP"/>
    <property type="match status" value="1"/>
</dbReference>
<dbReference type="PROSITE" id="PS50082">
    <property type="entry name" value="WD_REPEATS_2"/>
    <property type="match status" value="4"/>
</dbReference>
<evidence type="ECO:0000256" key="7">
    <source>
        <dbReference type="SAM" id="Coils"/>
    </source>
</evidence>
<evidence type="ECO:0000313" key="12">
    <source>
        <dbReference type="Proteomes" id="UP000319004"/>
    </source>
</evidence>
<sequence>MSGTFQQGADQQSADRQDEIIGKIADSYLADCRAGNACPIEPFVQRYPEWADELRELLPTLALVEQVKLPEQDDATISSRSAAPSLSGKTLGDYQLVRELGQGGMGIVYEAEQISLGRRVAIKVLPPNAGFSAHQKLRFEREAKAAAKLHHTNIVPVFGVGEDDGISYYVMQFIRGQGLDEVLRELESLPDHPSASAQSGAMYRSDRSDRVTRSTVDSSVSSASIHPYWINVAQIGLQVSDALAYAHAQGITHRDIKPSNLLLDVHNDVWVADFGLAKSEDDANITRSGDILGTIRYMPPEAFTSETDARGDVYSLGITLYELVTLKPAFDESDRRELIQRVVSPRPVLLDRNSTGVPRDLATIVEKAIERAAKDRYQTAEAMHEDLRRFLADEPILARRASLAERCGRWARQNRGFAASIAATIMMLVVLTIIGFSSAYYFFEQQDVQRKLNQQTQSMATANEQLLGELQSALEQSTAATASAERARRRAEQQSELTRRSLYSASMLNAIDSMDEHRGYARAQNLLDQWRPASESDIDRRDWEWYYAQAFCNQQEYSLESHRGALHGLALNGDQSYLASAGTDGWINIWEIDSRTIVKRIVSPVGPLNCVTWEPAGPARLAVGGQKGMAVFDTETWEVVYQTEKPLTVRALQWSPDGRYIARRGRWSAVSNAEESGDFCLLETDRFQVASTLHGWPGYADQFAMEMGWSADSRRVAYPSGKAAMVWDLATDSKQFQSPAAFSDLRSVRFHPTSPDQIIACGRGGTARILDLKSEEINMELAEHTHAIASLTADANGNRLATASWDGTIRIWDTETGSLRRTVHGHSRHVFKVVWDHRRDRIFSAGMDGAIKCWQPEGSHCRREFTLNANWLNDLAVSPDGGLIACAAGNRRVFLVDAVDGKVVHRFRKANTLWNGVDYSPCGTRLVAAGGIGRPDEPGRLCLWDTPSGDLLFEQTTESKINDVAFHPEGHSIAAGGSDGSIDLFDHELNPIEGPTATRFTSIQSLSWSADGGRLAIAGLGGGLGVWDSKTGQLRYWPGTTELIYTIAWSRSGEQIAVSTSSNLVMVIDATTLQPIFELPAQLEAVTTVNWGPSDRRLLTIDARGTFLLWDPISRHPTLRMSAGRGNVRAAQWSEDGSKIIASSGKRVVIWDASKGYATEASRLTK</sequence>
<organism evidence="11 12">
    <name type="scientific">Stieleria neptunia</name>
    <dbReference type="NCBI Taxonomy" id="2527979"/>
    <lineage>
        <taxon>Bacteria</taxon>
        <taxon>Pseudomonadati</taxon>
        <taxon>Planctomycetota</taxon>
        <taxon>Planctomycetia</taxon>
        <taxon>Pirellulales</taxon>
        <taxon>Pirellulaceae</taxon>
        <taxon>Stieleria</taxon>
    </lineage>
</organism>
<accession>A0A518HKK8</accession>
<dbReference type="CDD" id="cd14014">
    <property type="entry name" value="STKc_PknB_like"/>
    <property type="match status" value="1"/>
</dbReference>
<protein>
    <submittedName>
        <fullName evidence="11">Serine/threonine-protein kinase PrkC</fullName>
        <ecNumber evidence="11">2.7.11.1</ecNumber>
    </submittedName>
</protein>
<keyword evidence="9" id="KW-0472">Membrane</keyword>
<dbReference type="InterPro" id="IPR036322">
    <property type="entry name" value="WD40_repeat_dom_sf"/>
</dbReference>
<dbReference type="PANTHER" id="PTHR19848:SF8">
    <property type="entry name" value="F-BOX AND WD REPEAT DOMAIN CONTAINING 7"/>
    <property type="match status" value="1"/>
</dbReference>
<dbReference type="SMART" id="SM00220">
    <property type="entry name" value="S_TKc"/>
    <property type="match status" value="1"/>
</dbReference>
<feature type="domain" description="Protein kinase" evidence="10">
    <location>
        <begin position="94"/>
        <end position="391"/>
    </location>
</feature>
<evidence type="ECO:0000259" key="10">
    <source>
        <dbReference type="PROSITE" id="PS50011"/>
    </source>
</evidence>
<dbReference type="PROSITE" id="PS50011">
    <property type="entry name" value="PROTEIN_KINASE_DOM"/>
    <property type="match status" value="1"/>
</dbReference>
<feature type="region of interest" description="Disordered" evidence="8">
    <location>
        <begin position="190"/>
        <end position="210"/>
    </location>
</feature>
<dbReference type="CDD" id="cd00200">
    <property type="entry name" value="WD40"/>
    <property type="match status" value="1"/>
</dbReference>
<feature type="binding site" evidence="6">
    <location>
        <position position="123"/>
    </location>
    <ligand>
        <name>ATP</name>
        <dbReference type="ChEBI" id="CHEBI:30616"/>
    </ligand>
</feature>
<feature type="coiled-coil region" evidence="7">
    <location>
        <begin position="445"/>
        <end position="494"/>
    </location>
</feature>
<reference evidence="11 12" key="1">
    <citation type="submission" date="2019-03" db="EMBL/GenBank/DDBJ databases">
        <title>Deep-cultivation of Planctomycetes and their phenomic and genomic characterization uncovers novel biology.</title>
        <authorList>
            <person name="Wiegand S."/>
            <person name="Jogler M."/>
            <person name="Boedeker C."/>
            <person name="Pinto D."/>
            <person name="Vollmers J."/>
            <person name="Rivas-Marin E."/>
            <person name="Kohn T."/>
            <person name="Peeters S.H."/>
            <person name="Heuer A."/>
            <person name="Rast P."/>
            <person name="Oberbeckmann S."/>
            <person name="Bunk B."/>
            <person name="Jeske O."/>
            <person name="Meyerdierks A."/>
            <person name="Storesund J.E."/>
            <person name="Kallscheuer N."/>
            <person name="Luecker S."/>
            <person name="Lage O.M."/>
            <person name="Pohl T."/>
            <person name="Merkel B.J."/>
            <person name="Hornburger P."/>
            <person name="Mueller R.-W."/>
            <person name="Bruemmer F."/>
            <person name="Labrenz M."/>
            <person name="Spormann A.M."/>
            <person name="Op den Camp H."/>
            <person name="Overmann J."/>
            <person name="Amann R."/>
            <person name="Jetten M.S.M."/>
            <person name="Mascher T."/>
            <person name="Medema M.H."/>
            <person name="Devos D.P."/>
            <person name="Kaster A.-K."/>
            <person name="Ovreas L."/>
            <person name="Rohde M."/>
            <person name="Galperin M.Y."/>
            <person name="Jogler C."/>
        </authorList>
    </citation>
    <scope>NUCLEOTIDE SEQUENCE [LARGE SCALE GENOMIC DNA]</scope>
    <source>
        <strain evidence="11 12">Enr13</strain>
    </source>
</reference>
<dbReference type="KEGG" id="snep:Enr13x_12110"/>
<evidence type="ECO:0000256" key="6">
    <source>
        <dbReference type="PROSITE-ProRule" id="PRU10141"/>
    </source>
</evidence>
<dbReference type="EMBL" id="CP037423">
    <property type="protein sequence ID" value="QDV41373.1"/>
    <property type="molecule type" value="Genomic_DNA"/>
</dbReference>
<feature type="repeat" description="WD" evidence="5">
    <location>
        <begin position="954"/>
        <end position="986"/>
    </location>
</feature>
<dbReference type="PROSITE" id="PS00678">
    <property type="entry name" value="WD_REPEATS_1"/>
    <property type="match status" value="2"/>
</dbReference>
<keyword evidence="2" id="KW-0677">Repeat</keyword>
<feature type="repeat" description="WD" evidence="5">
    <location>
        <begin position="823"/>
        <end position="855"/>
    </location>
</feature>
<dbReference type="Gene3D" id="3.30.200.20">
    <property type="entry name" value="Phosphorylase Kinase, domain 1"/>
    <property type="match status" value="1"/>
</dbReference>
<dbReference type="GO" id="GO:0005524">
    <property type="term" value="F:ATP binding"/>
    <property type="evidence" value="ECO:0007669"/>
    <property type="project" value="UniProtKB-UniRule"/>
</dbReference>
<keyword evidence="1 5" id="KW-0853">WD repeat</keyword>
<dbReference type="AlphaFoldDB" id="A0A518HKK8"/>
<dbReference type="SUPFAM" id="SSF101908">
    <property type="entry name" value="Putative isomerase YbhE"/>
    <property type="match status" value="1"/>
</dbReference>
<dbReference type="Pfam" id="PF00400">
    <property type="entry name" value="WD40"/>
    <property type="match status" value="4"/>
</dbReference>
<dbReference type="PANTHER" id="PTHR19848">
    <property type="entry name" value="WD40 REPEAT PROTEIN"/>
    <property type="match status" value="1"/>
</dbReference>
<dbReference type="OrthoDB" id="500858at2"/>
<dbReference type="Gene3D" id="1.10.510.10">
    <property type="entry name" value="Transferase(Phosphotransferase) domain 1"/>
    <property type="match status" value="1"/>
</dbReference>
<evidence type="ECO:0000256" key="3">
    <source>
        <dbReference type="ARBA" id="ARBA00022741"/>
    </source>
</evidence>
<proteinExistence type="predicted"/>
<dbReference type="InterPro" id="IPR019775">
    <property type="entry name" value="WD40_repeat_CS"/>
</dbReference>
<keyword evidence="3 6" id="KW-0547">Nucleotide-binding</keyword>
<dbReference type="Proteomes" id="UP000319004">
    <property type="component" value="Chromosome"/>
</dbReference>
<dbReference type="SUPFAM" id="SSF56112">
    <property type="entry name" value="Protein kinase-like (PK-like)"/>
    <property type="match status" value="1"/>
</dbReference>
<gene>
    <name evidence="11" type="primary">prkC_5</name>
    <name evidence="11" type="ORF">Enr13x_12110</name>
</gene>
<keyword evidence="9" id="KW-0812">Transmembrane</keyword>
<dbReference type="PROSITE" id="PS50294">
    <property type="entry name" value="WD_REPEATS_REGION"/>
    <property type="match status" value="3"/>
</dbReference>
<feature type="transmembrane region" description="Helical" evidence="9">
    <location>
        <begin position="416"/>
        <end position="443"/>
    </location>
</feature>
<dbReference type="EC" id="2.7.11.1" evidence="11"/>
<dbReference type="SUPFAM" id="SSF50978">
    <property type="entry name" value="WD40 repeat-like"/>
    <property type="match status" value="2"/>
</dbReference>
<dbReference type="InterPro" id="IPR001680">
    <property type="entry name" value="WD40_rpt"/>
</dbReference>
<name>A0A518HKK8_9BACT</name>
<dbReference type="InterPro" id="IPR011009">
    <property type="entry name" value="Kinase-like_dom_sf"/>
</dbReference>
<keyword evidence="11" id="KW-0808">Transferase</keyword>
<dbReference type="InterPro" id="IPR015943">
    <property type="entry name" value="WD40/YVTN_repeat-like_dom_sf"/>
</dbReference>
<dbReference type="PROSITE" id="PS00108">
    <property type="entry name" value="PROTEIN_KINASE_ST"/>
    <property type="match status" value="1"/>
</dbReference>
<keyword evidence="4 6" id="KW-0067">ATP-binding</keyword>
<keyword evidence="12" id="KW-1185">Reference proteome</keyword>
<dbReference type="RefSeq" id="WP_145385109.1">
    <property type="nucleotide sequence ID" value="NZ_CP037423.1"/>
</dbReference>
<dbReference type="GO" id="GO:0004674">
    <property type="term" value="F:protein serine/threonine kinase activity"/>
    <property type="evidence" value="ECO:0007669"/>
    <property type="project" value="UniProtKB-EC"/>
</dbReference>
<evidence type="ECO:0000256" key="2">
    <source>
        <dbReference type="ARBA" id="ARBA00022737"/>
    </source>
</evidence>